<keyword evidence="9" id="KW-1185">Reference proteome</keyword>
<reference evidence="9" key="1">
    <citation type="journal article" date="2019" name="Int. J. Syst. Evol. Microbiol.">
        <title>The Global Catalogue of Microorganisms (GCM) 10K type strain sequencing project: providing services to taxonomists for standard genome sequencing and annotation.</title>
        <authorList>
            <consortium name="The Broad Institute Genomics Platform"/>
            <consortium name="The Broad Institute Genome Sequencing Center for Infectious Disease"/>
            <person name="Wu L."/>
            <person name="Ma J."/>
        </authorList>
    </citation>
    <scope>NUCLEOTIDE SEQUENCE [LARGE SCALE GENOMIC DNA]</scope>
    <source>
        <strain evidence="9">CCUG 38813</strain>
    </source>
</reference>
<dbReference type="InterPro" id="IPR050763">
    <property type="entry name" value="ABC_transporter_ATP-binding"/>
</dbReference>
<keyword evidence="6" id="KW-0812">Transmembrane</keyword>
<keyword evidence="6" id="KW-0472">Membrane</keyword>
<comment type="similarity">
    <text evidence="1">Belongs to the ABC transporter superfamily.</text>
</comment>
<keyword evidence="2" id="KW-0813">Transport</keyword>
<organism evidence="8 9">
    <name type="scientific">Massilia jejuensis</name>
    <dbReference type="NCBI Taxonomy" id="648894"/>
    <lineage>
        <taxon>Bacteria</taxon>
        <taxon>Pseudomonadati</taxon>
        <taxon>Pseudomonadota</taxon>
        <taxon>Betaproteobacteria</taxon>
        <taxon>Burkholderiales</taxon>
        <taxon>Oxalobacteraceae</taxon>
        <taxon>Telluria group</taxon>
        <taxon>Massilia</taxon>
    </lineage>
</organism>
<evidence type="ECO:0000313" key="8">
    <source>
        <dbReference type="EMBL" id="MFC5509715.1"/>
    </source>
</evidence>
<keyword evidence="3" id="KW-0536">Nodulation</keyword>
<keyword evidence="6" id="KW-1133">Transmembrane helix</keyword>
<evidence type="ECO:0000313" key="9">
    <source>
        <dbReference type="Proteomes" id="UP001596031"/>
    </source>
</evidence>
<dbReference type="PANTHER" id="PTHR42711">
    <property type="entry name" value="ABC TRANSPORTER ATP-BINDING PROTEIN"/>
    <property type="match status" value="1"/>
</dbReference>
<evidence type="ECO:0000256" key="2">
    <source>
        <dbReference type="ARBA" id="ARBA00022448"/>
    </source>
</evidence>
<gene>
    <name evidence="8" type="ORF">ACFPOU_01080</name>
</gene>
<proteinExistence type="inferred from homology"/>
<evidence type="ECO:0000256" key="5">
    <source>
        <dbReference type="ARBA" id="ARBA00022840"/>
    </source>
</evidence>
<evidence type="ECO:0000256" key="6">
    <source>
        <dbReference type="SAM" id="Phobius"/>
    </source>
</evidence>
<keyword evidence="5 8" id="KW-0067">ATP-binding</keyword>
<evidence type="ECO:0000259" key="7">
    <source>
        <dbReference type="Pfam" id="PF00005"/>
    </source>
</evidence>
<sequence>MTDSMEGRTGATELFRLERVGKQYHGGGCTIHALQDVSLSLHAGEILGLLGPNGAGKTTMIKLLACLLEPDNGQLYWRGAPVRNKRHLGQVGLAQEGRGAFNERLSTLENARYFCNLRGERFDPAYCAELGALLEAADLRAPVCGANSAAYLALGLLLFAWMERRARRIGVRGHW</sequence>
<protein>
    <submittedName>
        <fullName evidence="8">ATP-binding cassette domain-containing protein</fullName>
    </submittedName>
</protein>
<dbReference type="RefSeq" id="WP_379715862.1">
    <property type="nucleotide sequence ID" value="NZ_JBHSMS010000004.1"/>
</dbReference>
<dbReference type="GO" id="GO:0005524">
    <property type="term" value="F:ATP binding"/>
    <property type="evidence" value="ECO:0007669"/>
    <property type="project" value="UniProtKB-KW"/>
</dbReference>
<dbReference type="InterPro" id="IPR027417">
    <property type="entry name" value="P-loop_NTPase"/>
</dbReference>
<dbReference type="Gene3D" id="3.40.50.300">
    <property type="entry name" value="P-loop containing nucleotide triphosphate hydrolases"/>
    <property type="match status" value="1"/>
</dbReference>
<accession>A0ABW0PB33</accession>
<dbReference type="InterPro" id="IPR003439">
    <property type="entry name" value="ABC_transporter-like_ATP-bd"/>
</dbReference>
<dbReference type="SUPFAM" id="SSF52540">
    <property type="entry name" value="P-loop containing nucleoside triphosphate hydrolases"/>
    <property type="match status" value="1"/>
</dbReference>
<dbReference type="Pfam" id="PF00005">
    <property type="entry name" value="ABC_tran"/>
    <property type="match status" value="1"/>
</dbReference>
<evidence type="ECO:0000256" key="4">
    <source>
        <dbReference type="ARBA" id="ARBA00022741"/>
    </source>
</evidence>
<feature type="transmembrane region" description="Helical" evidence="6">
    <location>
        <begin position="145"/>
        <end position="162"/>
    </location>
</feature>
<evidence type="ECO:0000256" key="1">
    <source>
        <dbReference type="ARBA" id="ARBA00005417"/>
    </source>
</evidence>
<comment type="caution">
    <text evidence="8">The sequence shown here is derived from an EMBL/GenBank/DDBJ whole genome shotgun (WGS) entry which is preliminary data.</text>
</comment>
<dbReference type="EMBL" id="JBHSMS010000004">
    <property type="protein sequence ID" value="MFC5509715.1"/>
    <property type="molecule type" value="Genomic_DNA"/>
</dbReference>
<name>A0ABW0PB33_9BURK</name>
<keyword evidence="4" id="KW-0547">Nucleotide-binding</keyword>
<dbReference type="PANTHER" id="PTHR42711:SF5">
    <property type="entry name" value="ABC TRANSPORTER ATP-BINDING PROTEIN NATA"/>
    <property type="match status" value="1"/>
</dbReference>
<feature type="domain" description="ABC transporter" evidence="7">
    <location>
        <begin position="34"/>
        <end position="120"/>
    </location>
</feature>
<dbReference type="Proteomes" id="UP001596031">
    <property type="component" value="Unassembled WGS sequence"/>
</dbReference>
<evidence type="ECO:0000256" key="3">
    <source>
        <dbReference type="ARBA" id="ARBA00022458"/>
    </source>
</evidence>